<dbReference type="VEuPathDB" id="FungiDB:BDV34DRAFT_153438"/>
<accession>A0A5N6DZ61</accession>
<reference evidence="1 2" key="1">
    <citation type="submission" date="2019-04" db="EMBL/GenBank/DDBJ databases">
        <title>Fungal friends and foes A comparative genomics study of 23 Aspergillus species from section Flavi.</title>
        <authorList>
            <consortium name="DOE Joint Genome Institute"/>
            <person name="Kjaerbolling I."/>
            <person name="Vesth T.C."/>
            <person name="Frisvad J.C."/>
            <person name="Nybo J.L."/>
            <person name="Theobald S."/>
            <person name="Kildgaard S."/>
            <person name="Petersen T.I."/>
            <person name="Kuo A."/>
            <person name="Sato A."/>
            <person name="Lyhne E.K."/>
            <person name="Kogle M.E."/>
            <person name="Wiebenga A."/>
            <person name="Kun R.S."/>
            <person name="Lubbers R.J."/>
            <person name="Makela M.R."/>
            <person name="Barry K."/>
            <person name="Chovatia M."/>
            <person name="Clum A."/>
            <person name="Daum C."/>
            <person name="Haridas S."/>
            <person name="He G."/>
            <person name="LaButti K."/>
            <person name="Lipzen A."/>
            <person name="Mondo S."/>
            <person name="Pangilinan J."/>
            <person name="Riley R."/>
            <person name="Salamov A."/>
            <person name="Simmons B.A."/>
            <person name="Magnuson J.K."/>
            <person name="Henrissat B."/>
            <person name="Mortensen U.H."/>
            <person name="Larsen T.O."/>
            <person name="De vries R.P."/>
            <person name="Grigoriev I.V."/>
            <person name="Machida M."/>
            <person name="Baker S.E."/>
            <person name="Andersen M.R."/>
        </authorList>
    </citation>
    <scope>NUCLEOTIDE SEQUENCE [LARGE SCALE GENOMIC DNA]</scope>
    <source>
        <strain evidence="1 2">CBS 117618</strain>
    </source>
</reference>
<name>A0A5N6DZ61_ASPPA</name>
<sequence length="110" mass="12770">MSMIEGRSDRTVVIFFFSSYFVWSRRAFSVYWSQCLLSRAFYDYLHSTQLFMCSCWRLDSAPCGCWLRMLMLSMFVFIVCRLHAGSCSGASNLNTFPPFVYACPFSAKLI</sequence>
<keyword evidence="2" id="KW-1185">Reference proteome</keyword>
<dbReference type="AlphaFoldDB" id="A0A5N6DZ61"/>
<evidence type="ECO:0000313" key="1">
    <source>
        <dbReference type="EMBL" id="KAB8210516.1"/>
    </source>
</evidence>
<gene>
    <name evidence="1" type="ORF">BDV34DRAFT_153438</name>
</gene>
<proteinExistence type="predicted"/>
<organism evidence="1 2">
    <name type="scientific">Aspergillus parasiticus</name>
    <dbReference type="NCBI Taxonomy" id="5067"/>
    <lineage>
        <taxon>Eukaryota</taxon>
        <taxon>Fungi</taxon>
        <taxon>Dikarya</taxon>
        <taxon>Ascomycota</taxon>
        <taxon>Pezizomycotina</taxon>
        <taxon>Eurotiomycetes</taxon>
        <taxon>Eurotiomycetidae</taxon>
        <taxon>Eurotiales</taxon>
        <taxon>Aspergillaceae</taxon>
        <taxon>Aspergillus</taxon>
        <taxon>Aspergillus subgen. Circumdati</taxon>
    </lineage>
</organism>
<dbReference type="EMBL" id="ML734942">
    <property type="protein sequence ID" value="KAB8210516.1"/>
    <property type="molecule type" value="Genomic_DNA"/>
</dbReference>
<evidence type="ECO:0000313" key="2">
    <source>
        <dbReference type="Proteomes" id="UP000326532"/>
    </source>
</evidence>
<dbReference type="Proteomes" id="UP000326532">
    <property type="component" value="Unassembled WGS sequence"/>
</dbReference>
<protein>
    <submittedName>
        <fullName evidence="1">Uncharacterized protein</fullName>
    </submittedName>
</protein>